<keyword evidence="3" id="KW-1133">Transmembrane helix</keyword>
<dbReference type="Proteomes" id="UP000605970">
    <property type="component" value="Unassembled WGS sequence"/>
</dbReference>
<name>A0A8S9ZLQ9_9BILA</name>
<keyword evidence="3" id="KW-0472">Membrane</keyword>
<feature type="compositionally biased region" description="Basic and acidic residues" evidence="2">
    <location>
        <begin position="752"/>
        <end position="763"/>
    </location>
</feature>
<feature type="domain" description="aECM cysteine-cradle" evidence="4">
    <location>
        <begin position="771"/>
        <end position="799"/>
    </location>
</feature>
<feature type="coiled-coil region" evidence="1">
    <location>
        <begin position="334"/>
        <end position="374"/>
    </location>
</feature>
<evidence type="ECO:0000256" key="1">
    <source>
        <dbReference type="SAM" id="Coils"/>
    </source>
</evidence>
<protein>
    <recommendedName>
        <fullName evidence="4">aECM cysteine-cradle domain-containing protein</fullName>
    </recommendedName>
</protein>
<dbReference type="Pfam" id="PF23626">
    <property type="entry name" value="CCD_aECM"/>
    <property type="match status" value="1"/>
</dbReference>
<feature type="region of interest" description="Disordered" evidence="2">
    <location>
        <begin position="743"/>
        <end position="763"/>
    </location>
</feature>
<evidence type="ECO:0000256" key="3">
    <source>
        <dbReference type="SAM" id="Phobius"/>
    </source>
</evidence>
<evidence type="ECO:0000313" key="6">
    <source>
        <dbReference type="Proteomes" id="UP000605970"/>
    </source>
</evidence>
<dbReference type="AlphaFoldDB" id="A0A8S9ZLQ9"/>
<keyword evidence="1" id="KW-0175">Coiled coil</keyword>
<sequence>MFFFALFKFAVQKRIKDFDCACFCLCSMPNSSEANDQLMKMIPSGNFSELIGPCFQLTRKYVEIIVNALVLAIIWKKGKILKPIFPLSTIAGVETSLSVTEANNKSNESVETTEAKTEKNETLTEEIKISSVTMEAITEAVETSSKSNFTKEAKVQTTESNTKANETINEEIETSTKTNVSNIEINEAIKNNSGTNTKLNNLNNTIDQNKENTEKVRLGTKEVLSSTEAFLPRPELKQLPLSFKNASEATENASETIETSIEATKTSTVAIEAITEANEINVETFTNFKTEANNTSELPIQSITILENKLTSEEEIATTETNNLFNNTFPPEFKAKAANLLNRLKEQLIKLRQIEATENNGENKKNTIDERTEELLYQVDQQVSNIFEQNLETLTPSFKAKLANLLNRLKEQLFRFREFQQRQQIIFELKNNSNKIETKISETNNTTLINQNEHLSTLNFNSSEQTEEKSENYFAFVTEPVVTENIKTLEEELNLEKNLTNTIETSTKTVFTTTTTTASILININSSLNNNKSIKLINNNKKEFKLNDNNYRLLFPISNNDFSVDSKTVQKVKEKEEKINNFEKEMSEDSQIKRIILLEAPSKHTTVSNDLLLTSTTSTTYENTKIKNTEKTEIQTSTINTTTSEKYKSTIPQSTILKEEHKTTENTAPYATSLVERLNQARRLREEQIKLEMMEAVRQEQLGINEPDPQLTERRKEIEQRLLQLAHAERFHRAMLERQKMEQQLEKQNLNENEREKVQSTKDNSINERVPRLWVETNCQLAKKHFPNASCERIEKLLNEFSLIYLYITSLFFVFRSYFIHSVVFQTIKLVNKFKLQYFTSALKKVVNLSVDPMGGN</sequence>
<dbReference type="OrthoDB" id="5876435at2759"/>
<organism evidence="5 6">
    <name type="scientific">Meloidogyne graminicola</name>
    <dbReference type="NCBI Taxonomy" id="189291"/>
    <lineage>
        <taxon>Eukaryota</taxon>
        <taxon>Metazoa</taxon>
        <taxon>Ecdysozoa</taxon>
        <taxon>Nematoda</taxon>
        <taxon>Chromadorea</taxon>
        <taxon>Rhabditida</taxon>
        <taxon>Tylenchina</taxon>
        <taxon>Tylenchomorpha</taxon>
        <taxon>Tylenchoidea</taxon>
        <taxon>Meloidogynidae</taxon>
        <taxon>Meloidogyninae</taxon>
        <taxon>Meloidogyne</taxon>
    </lineage>
</organism>
<keyword evidence="6" id="KW-1185">Reference proteome</keyword>
<reference evidence="5" key="1">
    <citation type="journal article" date="2020" name="Ecol. Evol.">
        <title>Genome structure and content of the rice root-knot nematode (Meloidogyne graminicola).</title>
        <authorList>
            <person name="Phan N.T."/>
            <person name="Danchin E.G.J."/>
            <person name="Klopp C."/>
            <person name="Perfus-Barbeoch L."/>
            <person name="Kozlowski D.K."/>
            <person name="Koutsovoulos G.D."/>
            <person name="Lopez-Roques C."/>
            <person name="Bouchez O."/>
            <person name="Zahm M."/>
            <person name="Besnard G."/>
            <person name="Bellafiore S."/>
        </authorList>
    </citation>
    <scope>NUCLEOTIDE SEQUENCE</scope>
    <source>
        <strain evidence="5">VN-18</strain>
    </source>
</reference>
<dbReference type="EMBL" id="JABEBT010000063">
    <property type="protein sequence ID" value="KAF7634118.1"/>
    <property type="molecule type" value="Genomic_DNA"/>
</dbReference>
<evidence type="ECO:0000259" key="4">
    <source>
        <dbReference type="Pfam" id="PF23626"/>
    </source>
</evidence>
<comment type="caution">
    <text evidence="5">The sequence shown here is derived from an EMBL/GenBank/DDBJ whole genome shotgun (WGS) entry which is preliminary data.</text>
</comment>
<accession>A0A8S9ZLQ9</accession>
<proteinExistence type="predicted"/>
<dbReference type="InterPro" id="IPR055352">
    <property type="entry name" value="CCD_aECM"/>
</dbReference>
<evidence type="ECO:0000313" key="5">
    <source>
        <dbReference type="EMBL" id="KAF7634118.1"/>
    </source>
</evidence>
<feature type="transmembrane region" description="Helical" evidence="3">
    <location>
        <begin position="804"/>
        <end position="825"/>
    </location>
</feature>
<evidence type="ECO:0000256" key="2">
    <source>
        <dbReference type="SAM" id="MobiDB-lite"/>
    </source>
</evidence>
<gene>
    <name evidence="5" type="ORF">Mgra_00006417</name>
</gene>
<keyword evidence="3" id="KW-0812">Transmembrane</keyword>